<evidence type="ECO:0000256" key="4">
    <source>
        <dbReference type="ARBA" id="ARBA00023242"/>
    </source>
</evidence>
<feature type="domain" description="NAC" evidence="5">
    <location>
        <begin position="1"/>
        <end position="89"/>
    </location>
</feature>
<keyword evidence="4" id="KW-0539">Nucleus</keyword>
<protein>
    <recommendedName>
        <fullName evidence="5">NAC domain-containing protein</fullName>
    </recommendedName>
</protein>
<evidence type="ECO:0000313" key="7">
    <source>
        <dbReference type="Proteomes" id="UP001168877"/>
    </source>
</evidence>
<dbReference type="InterPro" id="IPR036093">
    <property type="entry name" value="NAC_dom_sf"/>
</dbReference>
<dbReference type="PROSITE" id="PS51005">
    <property type="entry name" value="NAC"/>
    <property type="match status" value="1"/>
</dbReference>
<organism evidence="6 7">
    <name type="scientific">Acer saccharum</name>
    <name type="common">Sugar maple</name>
    <dbReference type="NCBI Taxonomy" id="4024"/>
    <lineage>
        <taxon>Eukaryota</taxon>
        <taxon>Viridiplantae</taxon>
        <taxon>Streptophyta</taxon>
        <taxon>Embryophyta</taxon>
        <taxon>Tracheophyta</taxon>
        <taxon>Spermatophyta</taxon>
        <taxon>Magnoliopsida</taxon>
        <taxon>eudicotyledons</taxon>
        <taxon>Gunneridae</taxon>
        <taxon>Pentapetalae</taxon>
        <taxon>rosids</taxon>
        <taxon>malvids</taxon>
        <taxon>Sapindales</taxon>
        <taxon>Sapindaceae</taxon>
        <taxon>Hippocastanoideae</taxon>
        <taxon>Acereae</taxon>
        <taxon>Acer</taxon>
    </lineage>
</organism>
<keyword evidence="1" id="KW-0805">Transcription regulation</keyword>
<evidence type="ECO:0000256" key="3">
    <source>
        <dbReference type="ARBA" id="ARBA00023163"/>
    </source>
</evidence>
<gene>
    <name evidence="6" type="ORF">LWI29_031445</name>
</gene>
<dbReference type="Pfam" id="PF02365">
    <property type="entry name" value="NAM"/>
    <property type="match status" value="1"/>
</dbReference>
<dbReference type="InterPro" id="IPR003441">
    <property type="entry name" value="NAC-dom"/>
</dbReference>
<keyword evidence="3" id="KW-0804">Transcription</keyword>
<name>A0AA39VEY4_ACESA</name>
<dbReference type="GO" id="GO:0006355">
    <property type="term" value="P:regulation of DNA-templated transcription"/>
    <property type="evidence" value="ECO:0007669"/>
    <property type="project" value="InterPro"/>
</dbReference>
<evidence type="ECO:0000256" key="2">
    <source>
        <dbReference type="ARBA" id="ARBA00023125"/>
    </source>
</evidence>
<evidence type="ECO:0000313" key="6">
    <source>
        <dbReference type="EMBL" id="KAK0577332.1"/>
    </source>
</evidence>
<dbReference type="SUPFAM" id="SSF101941">
    <property type="entry name" value="NAC domain"/>
    <property type="match status" value="1"/>
</dbReference>
<dbReference type="Gene3D" id="2.170.150.80">
    <property type="entry name" value="NAC domain"/>
    <property type="match status" value="1"/>
</dbReference>
<comment type="caution">
    <text evidence="6">The sequence shown here is derived from an EMBL/GenBank/DDBJ whole genome shotgun (WGS) entry which is preliminary data.</text>
</comment>
<dbReference type="PANTHER" id="PTHR31744">
    <property type="entry name" value="PROTEIN CUP-SHAPED COTYLEDON 2-RELATED"/>
    <property type="match status" value="1"/>
</dbReference>
<reference evidence="6" key="2">
    <citation type="submission" date="2023-06" db="EMBL/GenBank/DDBJ databases">
        <authorList>
            <person name="Swenson N.G."/>
            <person name="Wegrzyn J.L."/>
            <person name="Mcevoy S.L."/>
        </authorList>
    </citation>
    <scope>NUCLEOTIDE SEQUENCE</scope>
    <source>
        <strain evidence="6">NS2018</strain>
        <tissue evidence="6">Leaf</tissue>
    </source>
</reference>
<evidence type="ECO:0000256" key="1">
    <source>
        <dbReference type="ARBA" id="ARBA00023015"/>
    </source>
</evidence>
<dbReference type="GO" id="GO:0003677">
    <property type="term" value="F:DNA binding"/>
    <property type="evidence" value="ECO:0007669"/>
    <property type="project" value="UniProtKB-KW"/>
</dbReference>
<dbReference type="EMBL" id="JAUESC010000386">
    <property type="protein sequence ID" value="KAK0577332.1"/>
    <property type="molecule type" value="Genomic_DNA"/>
</dbReference>
<dbReference type="Proteomes" id="UP001168877">
    <property type="component" value="Unassembled WGS sequence"/>
</dbReference>
<dbReference type="AlphaFoldDB" id="A0AA39VEY4"/>
<sequence length="188" mass="21379">MPDGVWYFVSSKQNTNTRHGYWKAKGEAIEVFSNSVIIGWRISHEFYEGQVSHEHKTDWVMQEFSITRKRVCESTKSENSSSLCRVFPSAEQTPNSENKQNISTDDDAKTELAVLERQANNHVPYLPDSDYISRGDLLELLDLLDEPASPSSSSETSSCVTMSSDDFFDPDAWLKELETNNNQDEVLD</sequence>
<reference evidence="6" key="1">
    <citation type="journal article" date="2022" name="Plant J.">
        <title>Strategies of tolerance reflected in two North American maple genomes.</title>
        <authorList>
            <person name="McEvoy S.L."/>
            <person name="Sezen U.U."/>
            <person name="Trouern-Trend A."/>
            <person name="McMahon S.M."/>
            <person name="Schaberg P.G."/>
            <person name="Yang J."/>
            <person name="Wegrzyn J.L."/>
            <person name="Swenson N.G."/>
        </authorList>
    </citation>
    <scope>NUCLEOTIDE SEQUENCE</scope>
    <source>
        <strain evidence="6">NS2018</strain>
    </source>
</reference>
<accession>A0AA39VEY4</accession>
<keyword evidence="7" id="KW-1185">Reference proteome</keyword>
<proteinExistence type="predicted"/>
<keyword evidence="2" id="KW-0238">DNA-binding</keyword>
<evidence type="ECO:0000259" key="5">
    <source>
        <dbReference type="PROSITE" id="PS51005"/>
    </source>
</evidence>